<evidence type="ECO:0000313" key="3">
    <source>
        <dbReference type="Proteomes" id="UP000053989"/>
    </source>
</evidence>
<feature type="region of interest" description="Disordered" evidence="1">
    <location>
        <begin position="1"/>
        <end position="41"/>
    </location>
</feature>
<gene>
    <name evidence="2" type="ORF">SCLCIDRAFT_803015</name>
</gene>
<sequence>MAWRREGFDTRLTSIKGLSNTSEPEEVRQPTHPHSKPNMSQNTEAGHILAAVSSFQEHVNQLVSKSGEASIRNVASNDANIKKVVAGFTFLMIGYVDRPEVEGDLQSPMLKQLVVGLEVRLRMIGLANNILEPYLQVPVSINRVTYDTTVDLCSDVTMVISIPHVTIPGVNIPDFALPSSHRTKLASKNGNLRKGPIVIDLRIPTAPFNVSATVSLAGNDVINVDLNSGHATLHL</sequence>
<reference evidence="3" key="2">
    <citation type="submission" date="2015-01" db="EMBL/GenBank/DDBJ databases">
        <title>Evolutionary Origins and Diversification of the Mycorrhizal Mutualists.</title>
        <authorList>
            <consortium name="DOE Joint Genome Institute"/>
            <consortium name="Mycorrhizal Genomics Consortium"/>
            <person name="Kohler A."/>
            <person name="Kuo A."/>
            <person name="Nagy L.G."/>
            <person name="Floudas D."/>
            <person name="Copeland A."/>
            <person name="Barry K.W."/>
            <person name="Cichocki N."/>
            <person name="Veneault-Fourrey C."/>
            <person name="LaButti K."/>
            <person name="Lindquist E.A."/>
            <person name="Lipzen A."/>
            <person name="Lundell T."/>
            <person name="Morin E."/>
            <person name="Murat C."/>
            <person name="Riley R."/>
            <person name="Ohm R."/>
            <person name="Sun H."/>
            <person name="Tunlid A."/>
            <person name="Henrissat B."/>
            <person name="Grigoriev I.V."/>
            <person name="Hibbett D.S."/>
            <person name="Martin F."/>
        </authorList>
    </citation>
    <scope>NUCLEOTIDE SEQUENCE [LARGE SCALE GENOMIC DNA]</scope>
    <source>
        <strain evidence="3">Foug A</strain>
    </source>
</reference>
<dbReference type="AlphaFoldDB" id="A0A0C2ZLM1"/>
<dbReference type="Proteomes" id="UP000053989">
    <property type="component" value="Unassembled WGS sequence"/>
</dbReference>
<proteinExistence type="predicted"/>
<organism evidence="2 3">
    <name type="scientific">Scleroderma citrinum Foug A</name>
    <dbReference type="NCBI Taxonomy" id="1036808"/>
    <lineage>
        <taxon>Eukaryota</taxon>
        <taxon>Fungi</taxon>
        <taxon>Dikarya</taxon>
        <taxon>Basidiomycota</taxon>
        <taxon>Agaricomycotina</taxon>
        <taxon>Agaricomycetes</taxon>
        <taxon>Agaricomycetidae</taxon>
        <taxon>Boletales</taxon>
        <taxon>Sclerodermatineae</taxon>
        <taxon>Sclerodermataceae</taxon>
        <taxon>Scleroderma</taxon>
    </lineage>
</organism>
<dbReference type="InParanoid" id="A0A0C2ZLM1"/>
<evidence type="ECO:0000313" key="2">
    <source>
        <dbReference type="EMBL" id="KIM62483.1"/>
    </source>
</evidence>
<keyword evidence="3" id="KW-1185">Reference proteome</keyword>
<dbReference type="HOGENOM" id="CLU_1180815_0_0_1"/>
<name>A0A0C2ZLM1_9AGAM</name>
<accession>A0A0C2ZLM1</accession>
<protein>
    <submittedName>
        <fullName evidence="2">Uncharacterized protein</fullName>
    </submittedName>
</protein>
<feature type="compositionally biased region" description="Polar residues" evidence="1">
    <location>
        <begin position="11"/>
        <end position="22"/>
    </location>
</feature>
<reference evidence="2 3" key="1">
    <citation type="submission" date="2014-04" db="EMBL/GenBank/DDBJ databases">
        <authorList>
            <consortium name="DOE Joint Genome Institute"/>
            <person name="Kuo A."/>
            <person name="Kohler A."/>
            <person name="Nagy L.G."/>
            <person name="Floudas D."/>
            <person name="Copeland A."/>
            <person name="Barry K.W."/>
            <person name="Cichocki N."/>
            <person name="Veneault-Fourrey C."/>
            <person name="LaButti K."/>
            <person name="Lindquist E.A."/>
            <person name="Lipzen A."/>
            <person name="Lundell T."/>
            <person name="Morin E."/>
            <person name="Murat C."/>
            <person name="Sun H."/>
            <person name="Tunlid A."/>
            <person name="Henrissat B."/>
            <person name="Grigoriev I.V."/>
            <person name="Hibbett D.S."/>
            <person name="Martin F."/>
            <person name="Nordberg H.P."/>
            <person name="Cantor M.N."/>
            <person name="Hua S.X."/>
        </authorList>
    </citation>
    <scope>NUCLEOTIDE SEQUENCE [LARGE SCALE GENOMIC DNA]</scope>
    <source>
        <strain evidence="2 3">Foug A</strain>
    </source>
</reference>
<dbReference type="EMBL" id="KN822042">
    <property type="protein sequence ID" value="KIM62483.1"/>
    <property type="molecule type" value="Genomic_DNA"/>
</dbReference>
<evidence type="ECO:0000256" key="1">
    <source>
        <dbReference type="SAM" id="MobiDB-lite"/>
    </source>
</evidence>